<accession>B7K044</accession>
<dbReference type="Gene3D" id="1.10.287.130">
    <property type="match status" value="1"/>
</dbReference>
<keyword evidence="18" id="KW-0175">Coiled coil</keyword>
<feature type="transmembrane region" description="Helical" evidence="19">
    <location>
        <begin position="125"/>
        <end position="146"/>
    </location>
</feature>
<dbReference type="SUPFAM" id="SSF55874">
    <property type="entry name" value="ATPase domain of HSP90 chaperone/DNA topoisomerase II/histidine kinase"/>
    <property type="match status" value="1"/>
</dbReference>
<dbReference type="CDD" id="cd16922">
    <property type="entry name" value="HATPase_EvgS-ArcB-TorS-like"/>
    <property type="match status" value="1"/>
</dbReference>
<evidence type="ECO:0000256" key="13">
    <source>
        <dbReference type="ARBA" id="ARBA00023012"/>
    </source>
</evidence>
<dbReference type="Pfam" id="PF00072">
    <property type="entry name" value="Response_reg"/>
    <property type="match status" value="1"/>
</dbReference>
<dbReference type="KEGG" id="cyp:PCC8801_2163"/>
<keyword evidence="10 22" id="KW-0418">Kinase</keyword>
<keyword evidence="6 17" id="KW-0597">Phosphoprotein</keyword>
<dbReference type="SUPFAM" id="SSF52172">
    <property type="entry name" value="CheY-like"/>
    <property type="match status" value="1"/>
</dbReference>
<feature type="coiled-coil region" evidence="18">
    <location>
        <begin position="311"/>
        <end position="369"/>
    </location>
</feature>
<comment type="subcellular location">
    <subcellularLocation>
        <location evidence="2">Cell membrane</location>
        <topology evidence="2">Multi-pass membrane protein</topology>
    </subcellularLocation>
</comment>
<sequence length="845" mass="95755">MNQQKWKIILSLSLAIGYYILAELSRAVASTPTDVTPVWPPDGLGVAAVFCLGYELLPGVFLGSFLANIFAFIHWGDILHLIESIFAVLIIALGTTLGTFLGVFLVKRSIKNRRPFNQVKDVVLFLLYAGLIGPVFNASFGIIALVFCGHIYVDNSRFFWLTWWISNVSGIWVVAPALISWHDGIKGSFSHLINRINPGQLIWIKVKTITNKQKIFEATILWFLICLMGYIAFTISYPVAYMFIPCLVWSNFRFGQVGSTTFILIISAIAVINTVHGQGVFAQDNLTESLILLQCFITVIVLTNLVILATMKEKQEVIARLQKQEAKLRKSSAQLAANQKALAEQNLVLQEAKQAAEAANRAKSEFLANMSHEIRTPLNAIIGFSDLLQTLVRDYKSRSYLRSIVSSGHTLLALINDILDLSKIEANKLELREEPVNLKGLVQEIKQIFSMQASQKNIELITDVSSDIPLLIEFDEIRLRQILFNLVGNALKFTQKGYIKITVNCDYLDLNKITIRIYVQDTGIGIPSDQHDRMFEAFTQKEGQITRTYGGTGLGLAITKRLTEMLGGTISLHSESEKGSTFLMIFPDVTILELDTIDNYQCELDDNLDQFPPLTILVADDVLSNQAVIQGYFEQTKHNLYFAKDGQEAIELINTIHFDLILLDLFMPNLDGKQVIKYVHNNKKKNHIPIIVMTASTLEEDRISLEKICQGFLYKPIIRYQLTAAIKKIFPSIPSSVSALEIMPQKTVKLPLNPEILNKLSELKLHLEEEEKNQWFQIKKTMIRGEIRQFIQRLKPWGEEYQYPPLLDYITILEQQFHSFDIENITQTIEDFPKIRKAIEDDLLC</sequence>
<evidence type="ECO:0000256" key="11">
    <source>
        <dbReference type="ARBA" id="ARBA00022840"/>
    </source>
</evidence>
<dbReference type="FunFam" id="1.10.287.130:FF:000038">
    <property type="entry name" value="Sensory transduction histidine kinase"/>
    <property type="match status" value="1"/>
</dbReference>
<dbReference type="InterPro" id="IPR011006">
    <property type="entry name" value="CheY-like_superfamily"/>
</dbReference>
<dbReference type="PRINTS" id="PR00344">
    <property type="entry name" value="BCTRLSENSOR"/>
</dbReference>
<dbReference type="FunFam" id="3.30.565.10:FF:000010">
    <property type="entry name" value="Sensor histidine kinase RcsC"/>
    <property type="match status" value="1"/>
</dbReference>
<dbReference type="EC" id="2.7.13.3" evidence="4"/>
<feature type="domain" description="Response regulatory" evidence="21">
    <location>
        <begin position="615"/>
        <end position="730"/>
    </location>
</feature>
<dbReference type="CDD" id="cd00082">
    <property type="entry name" value="HisKA"/>
    <property type="match status" value="1"/>
</dbReference>
<dbReference type="PROSITE" id="PS50110">
    <property type="entry name" value="RESPONSE_REGULATORY"/>
    <property type="match status" value="1"/>
</dbReference>
<keyword evidence="9" id="KW-0547">Nucleotide-binding</keyword>
<dbReference type="SUPFAM" id="SSF47384">
    <property type="entry name" value="Homodimeric domain of signal transducing histidine kinase"/>
    <property type="match status" value="1"/>
</dbReference>
<comment type="similarity">
    <text evidence="3">In the N-terminal section; belongs to the phytochrome family.</text>
</comment>
<keyword evidence="13" id="KW-0902">Two-component regulatory system</keyword>
<dbReference type="eggNOG" id="COG3447">
    <property type="taxonomic scope" value="Bacteria"/>
</dbReference>
<keyword evidence="5" id="KW-1003">Cell membrane</keyword>
<evidence type="ECO:0000256" key="16">
    <source>
        <dbReference type="ARBA" id="ARBA00074306"/>
    </source>
</evidence>
<dbReference type="Gene3D" id="3.30.565.10">
    <property type="entry name" value="Histidine kinase-like ATPase, C-terminal domain"/>
    <property type="match status" value="1"/>
</dbReference>
<dbReference type="PANTHER" id="PTHR45339:SF1">
    <property type="entry name" value="HYBRID SIGNAL TRANSDUCTION HISTIDINE KINASE J"/>
    <property type="match status" value="1"/>
</dbReference>
<evidence type="ECO:0000256" key="12">
    <source>
        <dbReference type="ARBA" id="ARBA00022989"/>
    </source>
</evidence>
<proteinExistence type="inferred from homology"/>
<dbReference type="AlphaFoldDB" id="B7K044"/>
<feature type="transmembrane region" description="Helical" evidence="19">
    <location>
        <begin position="158"/>
        <end position="179"/>
    </location>
</feature>
<dbReference type="InterPro" id="IPR003594">
    <property type="entry name" value="HATPase_dom"/>
</dbReference>
<dbReference type="STRING" id="41431.PCC8801_2163"/>
<evidence type="ECO:0000256" key="15">
    <source>
        <dbReference type="ARBA" id="ARBA00023306"/>
    </source>
</evidence>
<evidence type="ECO:0000256" key="2">
    <source>
        <dbReference type="ARBA" id="ARBA00004651"/>
    </source>
</evidence>
<dbReference type="eggNOG" id="COG2205">
    <property type="taxonomic scope" value="Bacteria"/>
</dbReference>
<evidence type="ECO:0000313" key="23">
    <source>
        <dbReference type="Proteomes" id="UP000008204"/>
    </source>
</evidence>
<evidence type="ECO:0000256" key="14">
    <source>
        <dbReference type="ARBA" id="ARBA00023136"/>
    </source>
</evidence>
<reference evidence="23" key="1">
    <citation type="journal article" date="2011" name="MBio">
        <title>Novel metabolic attributes of the genus Cyanothece, comprising a group of unicellular nitrogen-fixing Cyanobacteria.</title>
        <authorList>
            <person name="Bandyopadhyay A."/>
            <person name="Elvitigala T."/>
            <person name="Welsh E."/>
            <person name="Stockel J."/>
            <person name="Liberton M."/>
            <person name="Min H."/>
            <person name="Sherman L.A."/>
            <person name="Pakrasi H.B."/>
        </authorList>
    </citation>
    <scope>NUCLEOTIDE SEQUENCE [LARGE SCALE GENOMIC DNA]</scope>
    <source>
        <strain evidence="23">PCC 8801</strain>
    </source>
</reference>
<evidence type="ECO:0000256" key="4">
    <source>
        <dbReference type="ARBA" id="ARBA00012438"/>
    </source>
</evidence>
<dbReference type="SMART" id="SM00448">
    <property type="entry name" value="REC"/>
    <property type="match status" value="1"/>
</dbReference>
<evidence type="ECO:0000256" key="9">
    <source>
        <dbReference type="ARBA" id="ARBA00022741"/>
    </source>
</evidence>
<dbReference type="CDD" id="cd17546">
    <property type="entry name" value="REC_hyHK_CKI1_RcsC-like"/>
    <property type="match status" value="1"/>
</dbReference>
<evidence type="ECO:0000256" key="1">
    <source>
        <dbReference type="ARBA" id="ARBA00000085"/>
    </source>
</evidence>
<dbReference type="Proteomes" id="UP000008204">
    <property type="component" value="Chromosome"/>
</dbReference>
<dbReference type="InterPro" id="IPR036890">
    <property type="entry name" value="HATPase_C_sf"/>
</dbReference>
<keyword evidence="11" id="KW-0067">ATP-binding</keyword>
<evidence type="ECO:0000256" key="7">
    <source>
        <dbReference type="ARBA" id="ARBA00022679"/>
    </source>
</evidence>
<evidence type="ECO:0000256" key="17">
    <source>
        <dbReference type="PROSITE-ProRule" id="PRU00169"/>
    </source>
</evidence>
<dbReference type="SMART" id="SM00388">
    <property type="entry name" value="HisKA"/>
    <property type="match status" value="1"/>
</dbReference>
<dbReference type="GO" id="GO:0005886">
    <property type="term" value="C:plasma membrane"/>
    <property type="evidence" value="ECO:0007669"/>
    <property type="project" value="UniProtKB-SubCell"/>
</dbReference>
<dbReference type="InterPro" id="IPR036097">
    <property type="entry name" value="HisK_dim/P_sf"/>
</dbReference>
<dbReference type="OrthoDB" id="415806at2"/>
<evidence type="ECO:0000256" key="8">
    <source>
        <dbReference type="ARBA" id="ARBA00022692"/>
    </source>
</evidence>
<dbReference type="PROSITE" id="PS50109">
    <property type="entry name" value="HIS_KIN"/>
    <property type="match status" value="1"/>
</dbReference>
<feature type="transmembrane region" description="Helical" evidence="19">
    <location>
        <begin position="85"/>
        <end position="105"/>
    </location>
</feature>
<feature type="transmembrane region" description="Helical" evidence="19">
    <location>
        <begin position="261"/>
        <end position="279"/>
    </location>
</feature>
<feature type="domain" description="Histidine kinase" evidence="20">
    <location>
        <begin position="369"/>
        <end position="590"/>
    </location>
</feature>
<dbReference type="GO" id="GO:0000155">
    <property type="term" value="F:phosphorelay sensor kinase activity"/>
    <property type="evidence" value="ECO:0007669"/>
    <property type="project" value="InterPro"/>
</dbReference>
<evidence type="ECO:0000259" key="20">
    <source>
        <dbReference type="PROSITE" id="PS50109"/>
    </source>
</evidence>
<evidence type="ECO:0000256" key="6">
    <source>
        <dbReference type="ARBA" id="ARBA00022553"/>
    </source>
</evidence>
<dbReference type="HOGENOM" id="CLU_000445_114_68_3"/>
<feature type="transmembrane region" description="Helical" evidence="19">
    <location>
        <begin position="291"/>
        <end position="311"/>
    </location>
</feature>
<organism evidence="22 23">
    <name type="scientific">Rippkaea orientalis (strain PCC 8801 / RF-1)</name>
    <name type="common">Cyanothece sp. (strain PCC 8801)</name>
    <dbReference type="NCBI Taxonomy" id="41431"/>
    <lineage>
        <taxon>Bacteria</taxon>
        <taxon>Bacillati</taxon>
        <taxon>Cyanobacteriota</taxon>
        <taxon>Cyanophyceae</taxon>
        <taxon>Oscillatoriophycideae</taxon>
        <taxon>Chroococcales</taxon>
        <taxon>Aphanothecaceae</taxon>
        <taxon>Rippkaea</taxon>
        <taxon>Rippkaea orientalis</taxon>
    </lineage>
</organism>
<evidence type="ECO:0000259" key="21">
    <source>
        <dbReference type="PROSITE" id="PS50110"/>
    </source>
</evidence>
<keyword evidence="12 19" id="KW-1133">Transmembrane helix</keyword>
<dbReference type="Gene3D" id="3.40.50.2300">
    <property type="match status" value="1"/>
</dbReference>
<dbReference type="InterPro" id="IPR007895">
    <property type="entry name" value="MASE1"/>
</dbReference>
<dbReference type="InterPro" id="IPR005467">
    <property type="entry name" value="His_kinase_dom"/>
</dbReference>
<evidence type="ECO:0000256" key="18">
    <source>
        <dbReference type="SAM" id="Coils"/>
    </source>
</evidence>
<keyword evidence="23" id="KW-1185">Reference proteome</keyword>
<protein>
    <recommendedName>
        <fullName evidence="16">Circadian input-output histidine kinase CikA</fullName>
        <ecNumber evidence="4">2.7.13.3</ecNumber>
    </recommendedName>
</protein>
<keyword evidence="8 19" id="KW-0812">Transmembrane</keyword>
<evidence type="ECO:0000256" key="3">
    <source>
        <dbReference type="ARBA" id="ARBA00006402"/>
    </source>
</evidence>
<dbReference type="Pfam" id="PF05231">
    <property type="entry name" value="MASE1"/>
    <property type="match status" value="1"/>
</dbReference>
<feature type="transmembrane region" description="Helical" evidence="19">
    <location>
        <begin position="46"/>
        <end position="73"/>
    </location>
</feature>
<comment type="catalytic activity">
    <reaction evidence="1">
        <text>ATP + protein L-histidine = ADP + protein N-phospho-L-histidine.</text>
        <dbReference type="EC" id="2.7.13.3"/>
    </reaction>
</comment>
<dbReference type="InterPro" id="IPR003661">
    <property type="entry name" value="HisK_dim/P_dom"/>
</dbReference>
<name>B7K044_RIPO1</name>
<evidence type="ECO:0000313" key="22">
    <source>
        <dbReference type="EMBL" id="ACK66191.1"/>
    </source>
</evidence>
<dbReference type="RefSeq" id="WP_012595459.1">
    <property type="nucleotide sequence ID" value="NC_011726.1"/>
</dbReference>
<dbReference type="EMBL" id="CP001287">
    <property type="protein sequence ID" value="ACK66191.1"/>
    <property type="molecule type" value="Genomic_DNA"/>
</dbReference>
<evidence type="ECO:0000256" key="19">
    <source>
        <dbReference type="SAM" id="Phobius"/>
    </source>
</evidence>
<feature type="transmembrane region" description="Helical" evidence="19">
    <location>
        <begin position="220"/>
        <end position="249"/>
    </location>
</feature>
<keyword evidence="15" id="KW-0131">Cell cycle</keyword>
<dbReference type="GO" id="GO:0005524">
    <property type="term" value="F:ATP binding"/>
    <property type="evidence" value="ECO:0007669"/>
    <property type="project" value="UniProtKB-KW"/>
</dbReference>
<keyword evidence="14 19" id="KW-0472">Membrane</keyword>
<dbReference type="Pfam" id="PF02518">
    <property type="entry name" value="HATPase_c"/>
    <property type="match status" value="1"/>
</dbReference>
<keyword evidence="7 22" id="KW-0808">Transferase</keyword>
<dbReference type="InterPro" id="IPR004358">
    <property type="entry name" value="Sig_transdc_His_kin-like_C"/>
</dbReference>
<dbReference type="Pfam" id="PF00512">
    <property type="entry name" value="HisKA"/>
    <property type="match status" value="1"/>
</dbReference>
<gene>
    <name evidence="22" type="ordered locus">PCC8801_2163</name>
</gene>
<evidence type="ECO:0000256" key="5">
    <source>
        <dbReference type="ARBA" id="ARBA00022475"/>
    </source>
</evidence>
<dbReference type="PANTHER" id="PTHR45339">
    <property type="entry name" value="HYBRID SIGNAL TRANSDUCTION HISTIDINE KINASE J"/>
    <property type="match status" value="1"/>
</dbReference>
<dbReference type="SMART" id="SM00387">
    <property type="entry name" value="HATPase_c"/>
    <property type="match status" value="1"/>
</dbReference>
<dbReference type="InterPro" id="IPR001789">
    <property type="entry name" value="Sig_transdc_resp-reg_receiver"/>
</dbReference>
<feature type="modified residue" description="4-aspartylphosphate" evidence="17">
    <location>
        <position position="664"/>
    </location>
</feature>
<evidence type="ECO:0000256" key="10">
    <source>
        <dbReference type="ARBA" id="ARBA00022777"/>
    </source>
</evidence>